<keyword evidence="4" id="KW-0472">Membrane</keyword>
<dbReference type="FunFam" id="1.10.238.10:FF:000003">
    <property type="entry name" value="Calmodulin A"/>
    <property type="match status" value="1"/>
</dbReference>
<protein>
    <submittedName>
        <fullName evidence="6">Parvalbumin</fullName>
    </submittedName>
</protein>
<evidence type="ECO:0000256" key="3">
    <source>
        <dbReference type="ARBA" id="ARBA00022837"/>
    </source>
</evidence>
<gene>
    <name evidence="6" type="ORF">TorRG33x02_105560</name>
</gene>
<dbReference type="AlphaFoldDB" id="A0A2P5F6Z4"/>
<dbReference type="OrthoDB" id="26525at2759"/>
<dbReference type="InParanoid" id="A0A2P5F6Z4"/>
<dbReference type="CDD" id="cd00051">
    <property type="entry name" value="EFh"/>
    <property type="match status" value="1"/>
</dbReference>
<reference evidence="7" key="1">
    <citation type="submission" date="2016-06" db="EMBL/GenBank/DDBJ databases">
        <title>Parallel loss of symbiosis genes in relatives of nitrogen-fixing non-legume Parasponia.</title>
        <authorList>
            <person name="Van Velzen R."/>
            <person name="Holmer R."/>
            <person name="Bu F."/>
            <person name="Rutten L."/>
            <person name="Van Zeijl A."/>
            <person name="Liu W."/>
            <person name="Santuari L."/>
            <person name="Cao Q."/>
            <person name="Sharma T."/>
            <person name="Shen D."/>
            <person name="Roswanjaya Y."/>
            <person name="Wardhani T."/>
            <person name="Kalhor M.S."/>
            <person name="Jansen J."/>
            <person name="Van den Hoogen J."/>
            <person name="Gungor B."/>
            <person name="Hartog M."/>
            <person name="Hontelez J."/>
            <person name="Verver J."/>
            <person name="Yang W.-C."/>
            <person name="Schijlen E."/>
            <person name="Repin R."/>
            <person name="Schilthuizen M."/>
            <person name="Schranz E."/>
            <person name="Heidstra R."/>
            <person name="Miyata K."/>
            <person name="Fedorova E."/>
            <person name="Kohlen W."/>
            <person name="Bisseling T."/>
            <person name="Smit S."/>
            <person name="Geurts R."/>
        </authorList>
    </citation>
    <scope>NUCLEOTIDE SEQUENCE [LARGE SCALE GENOMIC DNA]</scope>
    <source>
        <strain evidence="7">cv. RG33-2</strain>
    </source>
</reference>
<dbReference type="Pfam" id="PF13499">
    <property type="entry name" value="EF-hand_7"/>
    <property type="match status" value="1"/>
</dbReference>
<dbReference type="GO" id="GO:0005509">
    <property type="term" value="F:calcium ion binding"/>
    <property type="evidence" value="ECO:0007669"/>
    <property type="project" value="InterPro"/>
</dbReference>
<dbReference type="InterPro" id="IPR018247">
    <property type="entry name" value="EF_Hand_1_Ca_BS"/>
</dbReference>
<dbReference type="Proteomes" id="UP000237000">
    <property type="component" value="Unassembled WGS sequence"/>
</dbReference>
<evidence type="ECO:0000259" key="5">
    <source>
        <dbReference type="PROSITE" id="PS50222"/>
    </source>
</evidence>
<dbReference type="InterPro" id="IPR002048">
    <property type="entry name" value="EF_hand_dom"/>
</dbReference>
<dbReference type="FunCoup" id="A0A2P5F6Z4">
    <property type="interactions" value="122"/>
</dbReference>
<dbReference type="SMART" id="SM00054">
    <property type="entry name" value="EFh"/>
    <property type="match status" value="2"/>
</dbReference>
<name>A0A2P5F6Z4_TREOI</name>
<dbReference type="InterPro" id="IPR039647">
    <property type="entry name" value="EF_hand_pair_protein_CML-like"/>
</dbReference>
<dbReference type="PROSITE" id="PS50222">
    <property type="entry name" value="EF_HAND_2"/>
    <property type="match status" value="2"/>
</dbReference>
<keyword evidence="2" id="KW-0677">Repeat</keyword>
<evidence type="ECO:0000256" key="1">
    <source>
        <dbReference type="ARBA" id="ARBA00022723"/>
    </source>
</evidence>
<dbReference type="EMBL" id="JXTC01000057">
    <property type="protein sequence ID" value="PON93572.1"/>
    <property type="molecule type" value="Genomic_DNA"/>
</dbReference>
<dbReference type="PROSITE" id="PS00018">
    <property type="entry name" value="EF_HAND_1"/>
    <property type="match status" value="2"/>
</dbReference>
<feature type="domain" description="EF-hand" evidence="5">
    <location>
        <begin position="149"/>
        <end position="184"/>
    </location>
</feature>
<comment type="caution">
    <text evidence="6">The sequence shown here is derived from an EMBL/GenBank/DDBJ whole genome shotgun (WGS) entry which is preliminary data.</text>
</comment>
<evidence type="ECO:0000313" key="7">
    <source>
        <dbReference type="Proteomes" id="UP000237000"/>
    </source>
</evidence>
<keyword evidence="4" id="KW-1133">Transmembrane helix</keyword>
<feature type="transmembrane region" description="Helical" evidence="4">
    <location>
        <begin position="20"/>
        <end position="39"/>
    </location>
</feature>
<keyword evidence="1" id="KW-0479">Metal-binding</keyword>
<dbReference type="PANTHER" id="PTHR10891">
    <property type="entry name" value="EF-HAND CALCIUM-BINDING DOMAIN CONTAINING PROTEIN"/>
    <property type="match status" value="1"/>
</dbReference>
<dbReference type="Gene3D" id="1.10.238.10">
    <property type="entry name" value="EF-hand"/>
    <property type="match status" value="1"/>
</dbReference>
<dbReference type="SUPFAM" id="SSF47473">
    <property type="entry name" value="EF-hand"/>
    <property type="match status" value="1"/>
</dbReference>
<proteinExistence type="predicted"/>
<keyword evidence="4" id="KW-0812">Transmembrane</keyword>
<keyword evidence="3" id="KW-0106">Calcium</keyword>
<evidence type="ECO:0000256" key="2">
    <source>
        <dbReference type="ARBA" id="ARBA00022737"/>
    </source>
</evidence>
<dbReference type="STRING" id="63057.A0A2P5F6Z4"/>
<keyword evidence="7" id="KW-1185">Reference proteome</keyword>
<sequence length="221" mass="25783">MEMMNALLFHYIRACTEAYIHILPLVIISFVIIILGEFYSNLRYVLKLFLHLLCSTQKYYEKHSLSRKQVDNTEAPKKKLIKTKYAAAAHDDDQVLLTRTQNKRGRSQPKKVDDNKLCLGYVKGVMEKLVQENETTMFEEEEEAEEEEVSLEEVREAFGLFDENKDGFIDAREVQRALSELGFMEASEAECEAMIRTFDKDRDGRIDFEEFIEMIVADSFH</sequence>
<dbReference type="InterPro" id="IPR011992">
    <property type="entry name" value="EF-hand-dom_pair"/>
</dbReference>
<evidence type="ECO:0000313" key="6">
    <source>
        <dbReference type="EMBL" id="PON93572.1"/>
    </source>
</evidence>
<feature type="domain" description="EF-hand" evidence="5">
    <location>
        <begin position="186"/>
        <end position="221"/>
    </location>
</feature>
<evidence type="ECO:0000256" key="4">
    <source>
        <dbReference type="SAM" id="Phobius"/>
    </source>
</evidence>
<accession>A0A2P5F6Z4</accession>
<organism evidence="6 7">
    <name type="scientific">Trema orientale</name>
    <name type="common">Charcoal tree</name>
    <name type="synonym">Celtis orientalis</name>
    <dbReference type="NCBI Taxonomy" id="63057"/>
    <lineage>
        <taxon>Eukaryota</taxon>
        <taxon>Viridiplantae</taxon>
        <taxon>Streptophyta</taxon>
        <taxon>Embryophyta</taxon>
        <taxon>Tracheophyta</taxon>
        <taxon>Spermatophyta</taxon>
        <taxon>Magnoliopsida</taxon>
        <taxon>eudicotyledons</taxon>
        <taxon>Gunneridae</taxon>
        <taxon>Pentapetalae</taxon>
        <taxon>rosids</taxon>
        <taxon>fabids</taxon>
        <taxon>Rosales</taxon>
        <taxon>Cannabaceae</taxon>
        <taxon>Trema</taxon>
    </lineage>
</organism>